<accession>A0A371H1I9</accession>
<keyword evidence="2" id="KW-1185">Reference proteome</keyword>
<dbReference type="AlphaFoldDB" id="A0A371H1I9"/>
<organism evidence="1 2">
    <name type="scientific">Mucuna pruriens</name>
    <name type="common">Velvet bean</name>
    <name type="synonym">Dolichos pruriens</name>
    <dbReference type="NCBI Taxonomy" id="157652"/>
    <lineage>
        <taxon>Eukaryota</taxon>
        <taxon>Viridiplantae</taxon>
        <taxon>Streptophyta</taxon>
        <taxon>Embryophyta</taxon>
        <taxon>Tracheophyta</taxon>
        <taxon>Spermatophyta</taxon>
        <taxon>Magnoliopsida</taxon>
        <taxon>eudicotyledons</taxon>
        <taxon>Gunneridae</taxon>
        <taxon>Pentapetalae</taxon>
        <taxon>rosids</taxon>
        <taxon>fabids</taxon>
        <taxon>Fabales</taxon>
        <taxon>Fabaceae</taxon>
        <taxon>Papilionoideae</taxon>
        <taxon>50 kb inversion clade</taxon>
        <taxon>NPAAA clade</taxon>
        <taxon>indigoferoid/millettioid clade</taxon>
        <taxon>Phaseoleae</taxon>
        <taxon>Mucuna</taxon>
    </lineage>
</organism>
<sequence length="83" mass="9750">MNIPFRRNKNPKNKTTPFKNVNAEDKVVDKKEIKKLHQQLNYSNIILETMSRQLSKIENTTKVDIPSCSKSNIINLLYNQYIN</sequence>
<dbReference type="EMBL" id="QJKJ01003871">
    <property type="protein sequence ID" value="RDX96503.1"/>
    <property type="molecule type" value="Genomic_DNA"/>
</dbReference>
<protein>
    <submittedName>
        <fullName evidence="1">Uncharacterized protein</fullName>
    </submittedName>
</protein>
<evidence type="ECO:0000313" key="2">
    <source>
        <dbReference type="Proteomes" id="UP000257109"/>
    </source>
</evidence>
<reference evidence="1" key="1">
    <citation type="submission" date="2018-05" db="EMBL/GenBank/DDBJ databases">
        <title>Draft genome of Mucuna pruriens seed.</title>
        <authorList>
            <person name="Nnadi N.E."/>
            <person name="Vos R."/>
            <person name="Hasami M.H."/>
            <person name="Devisetty U.K."/>
            <person name="Aguiy J.C."/>
        </authorList>
    </citation>
    <scope>NUCLEOTIDE SEQUENCE [LARGE SCALE GENOMIC DNA]</scope>
    <source>
        <strain evidence="1">JCA_2017</strain>
    </source>
</reference>
<gene>
    <name evidence="1" type="ORF">CR513_20829</name>
</gene>
<name>A0A371H1I9_MUCPR</name>
<comment type="caution">
    <text evidence="1">The sequence shown here is derived from an EMBL/GenBank/DDBJ whole genome shotgun (WGS) entry which is preliminary data.</text>
</comment>
<feature type="non-terminal residue" evidence="1">
    <location>
        <position position="1"/>
    </location>
</feature>
<evidence type="ECO:0000313" key="1">
    <source>
        <dbReference type="EMBL" id="RDX96503.1"/>
    </source>
</evidence>
<proteinExistence type="predicted"/>
<dbReference type="Proteomes" id="UP000257109">
    <property type="component" value="Unassembled WGS sequence"/>
</dbReference>